<accession>A0A2S6NP73</accession>
<name>A0A2S6NP73_RHOGL</name>
<proteinExistence type="predicted"/>
<keyword evidence="2" id="KW-1185">Reference proteome</keyword>
<sequence>MQIDKQMTERYSYERIVDSICALNWTALTREDLSNVARAYYYFSVQFRENLEIACRLFPGDPKLQELSRGECDTDNLSPWPGVAQPNETLDHDEFMRRLLLLSSTASDRRGYIDETGSRYLQTIRAMDLDTRARSIASYEDGGLERMFRAMLTAPHWDDALLQAFRHFLVQHIAFDADPDAGHGALSRHLAPNDQILPLWLECRQLLLAAAPALLS</sequence>
<evidence type="ECO:0000313" key="1">
    <source>
        <dbReference type="EMBL" id="PPQ40146.1"/>
    </source>
</evidence>
<reference evidence="1 2" key="1">
    <citation type="journal article" date="2018" name="Arch. Microbiol.">
        <title>New insights into the metabolic potential of the phototrophic purple bacterium Rhodopila globiformis DSM 161(T) from its draft genome sequence and evidence for a vanadium-dependent nitrogenase.</title>
        <authorList>
            <person name="Imhoff J.F."/>
            <person name="Rahn T."/>
            <person name="Kunzel S."/>
            <person name="Neulinger S.C."/>
        </authorList>
    </citation>
    <scope>NUCLEOTIDE SEQUENCE [LARGE SCALE GENOMIC DNA]</scope>
    <source>
        <strain evidence="1 2">DSM 161</strain>
    </source>
</reference>
<gene>
    <name evidence="1" type="ORF">CCS01_00770</name>
</gene>
<dbReference type="AlphaFoldDB" id="A0A2S6NP73"/>
<dbReference type="OrthoDB" id="7268120at2"/>
<dbReference type="Proteomes" id="UP000239724">
    <property type="component" value="Unassembled WGS sequence"/>
</dbReference>
<comment type="caution">
    <text evidence="1">The sequence shown here is derived from an EMBL/GenBank/DDBJ whole genome shotgun (WGS) entry which is preliminary data.</text>
</comment>
<evidence type="ECO:0000313" key="2">
    <source>
        <dbReference type="Proteomes" id="UP000239724"/>
    </source>
</evidence>
<dbReference type="EMBL" id="NHRY01000029">
    <property type="protein sequence ID" value="PPQ40146.1"/>
    <property type="molecule type" value="Genomic_DNA"/>
</dbReference>
<dbReference type="RefSeq" id="WP_146101517.1">
    <property type="nucleotide sequence ID" value="NZ_NHRY01000029.1"/>
</dbReference>
<organism evidence="1 2">
    <name type="scientific">Rhodopila globiformis</name>
    <name type="common">Rhodopseudomonas globiformis</name>
    <dbReference type="NCBI Taxonomy" id="1071"/>
    <lineage>
        <taxon>Bacteria</taxon>
        <taxon>Pseudomonadati</taxon>
        <taxon>Pseudomonadota</taxon>
        <taxon>Alphaproteobacteria</taxon>
        <taxon>Acetobacterales</taxon>
        <taxon>Acetobacteraceae</taxon>
        <taxon>Rhodopila</taxon>
    </lineage>
</organism>
<protein>
    <submittedName>
        <fullName evidence="1">Uncharacterized protein</fullName>
    </submittedName>
</protein>